<dbReference type="InterPro" id="IPR029510">
    <property type="entry name" value="Ald_DH_CS_GLU"/>
</dbReference>
<evidence type="ECO:0000259" key="8">
    <source>
        <dbReference type="Pfam" id="PF00171"/>
    </source>
</evidence>
<dbReference type="PANTHER" id="PTHR43570:SF20">
    <property type="entry name" value="ALDEHYDE DEHYDROGENASE ALDX-RELATED"/>
    <property type="match status" value="1"/>
</dbReference>
<dbReference type="GO" id="GO:0006081">
    <property type="term" value="P:aldehyde metabolic process"/>
    <property type="evidence" value="ECO:0007669"/>
    <property type="project" value="InterPro"/>
</dbReference>
<dbReference type="PROSITE" id="PS00687">
    <property type="entry name" value="ALDEHYDE_DEHYDR_GLU"/>
    <property type="match status" value="1"/>
</dbReference>
<keyword evidence="3" id="KW-0520">NAD</keyword>
<dbReference type="PANTHER" id="PTHR43570">
    <property type="entry name" value="ALDEHYDE DEHYDROGENASE"/>
    <property type="match status" value="1"/>
</dbReference>
<evidence type="ECO:0000256" key="5">
    <source>
        <dbReference type="PIRSR" id="PIRSR036492-1"/>
    </source>
</evidence>
<dbReference type="PROSITE" id="PS00070">
    <property type="entry name" value="ALDEHYDE_DEHYDR_CYS"/>
    <property type="match status" value="1"/>
</dbReference>
<dbReference type="Gene3D" id="3.40.309.10">
    <property type="entry name" value="Aldehyde Dehydrogenase, Chain A, domain 2"/>
    <property type="match status" value="1"/>
</dbReference>
<evidence type="ECO:0000313" key="10">
    <source>
        <dbReference type="Proteomes" id="UP000451565"/>
    </source>
</evidence>
<dbReference type="InterPro" id="IPR012394">
    <property type="entry name" value="Aldehyde_DH_NAD(P)"/>
</dbReference>
<dbReference type="Gene3D" id="3.40.605.10">
    <property type="entry name" value="Aldehyde Dehydrogenase, Chain A, domain 1"/>
    <property type="match status" value="1"/>
</dbReference>
<dbReference type="InterPro" id="IPR016160">
    <property type="entry name" value="Ald_DH_CS_CYS"/>
</dbReference>
<dbReference type="InterPro" id="IPR015590">
    <property type="entry name" value="Aldehyde_DH_dom"/>
</dbReference>
<keyword evidence="2 4" id="KW-0560">Oxidoreductase</keyword>
<dbReference type="Pfam" id="PF00171">
    <property type="entry name" value="Aldedh"/>
    <property type="match status" value="1"/>
</dbReference>
<comment type="caution">
    <text evidence="9">The sequence shown here is derived from an EMBL/GenBank/DDBJ whole genome shotgun (WGS) entry which is preliminary data.</text>
</comment>
<name>A0A843YSB5_9BURK</name>
<gene>
    <name evidence="9" type="ORF">GEV47_09340</name>
</gene>
<dbReference type="FunFam" id="3.40.605.10:FF:000004">
    <property type="entry name" value="Aldehyde dehydrogenase"/>
    <property type="match status" value="1"/>
</dbReference>
<accession>A0A843YSB5</accession>
<dbReference type="InterPro" id="IPR016163">
    <property type="entry name" value="Ald_DH_C"/>
</dbReference>
<dbReference type="RefSeq" id="WP_153234498.1">
    <property type="nucleotide sequence ID" value="NZ_WINI01000004.1"/>
</dbReference>
<dbReference type="Proteomes" id="UP000451565">
    <property type="component" value="Unassembled WGS sequence"/>
</dbReference>
<dbReference type="SUPFAM" id="SSF53720">
    <property type="entry name" value="ALDH-like"/>
    <property type="match status" value="1"/>
</dbReference>
<comment type="similarity">
    <text evidence="1 4 7">Belongs to the aldehyde dehydrogenase family.</text>
</comment>
<dbReference type="OrthoDB" id="6187633at2"/>
<dbReference type="InterPro" id="IPR016161">
    <property type="entry name" value="Ald_DH/histidinol_DH"/>
</dbReference>
<dbReference type="GO" id="GO:0004029">
    <property type="term" value="F:aldehyde dehydrogenase (NAD+) activity"/>
    <property type="evidence" value="ECO:0007669"/>
    <property type="project" value="TreeGrafter"/>
</dbReference>
<evidence type="ECO:0000256" key="6">
    <source>
        <dbReference type="PROSITE-ProRule" id="PRU10007"/>
    </source>
</evidence>
<feature type="domain" description="Aldehyde dehydrogenase" evidence="8">
    <location>
        <begin position="18"/>
        <end position="451"/>
    </location>
</feature>
<evidence type="ECO:0000256" key="1">
    <source>
        <dbReference type="ARBA" id="ARBA00009986"/>
    </source>
</evidence>
<dbReference type="GO" id="GO:0005737">
    <property type="term" value="C:cytoplasm"/>
    <property type="evidence" value="ECO:0007669"/>
    <property type="project" value="TreeGrafter"/>
</dbReference>
<keyword evidence="10" id="KW-1185">Reference proteome</keyword>
<protein>
    <recommendedName>
        <fullName evidence="4">Aldehyde dehydrogenase</fullName>
    </recommendedName>
</protein>
<organism evidence="9 10">
    <name type="scientific">Glaciimonas soli</name>
    <dbReference type="NCBI Taxonomy" id="2590999"/>
    <lineage>
        <taxon>Bacteria</taxon>
        <taxon>Pseudomonadati</taxon>
        <taxon>Pseudomonadota</taxon>
        <taxon>Betaproteobacteria</taxon>
        <taxon>Burkholderiales</taxon>
        <taxon>Oxalobacteraceae</taxon>
        <taxon>Glaciimonas</taxon>
    </lineage>
</organism>
<sequence length="482" mass="52239">MNAIVNEATAELECDQIKSEIQRVFEQQRATALHLRQSGKAERVAKIRKLKAAVLANREAIIAAGFADFGKPAAEVELTEILPVIAEANDAIRKLGSWMKPKKVWPSRLSVGTQGYTQYEPKGRVLIVAPWNYPVNLSLGPLVSALAAGNAVIIKPSEMTPHASAVIDKILREVFAEDEVALFEGPASVAQALLELPFDHIFFTGSPAVGKIVMAAAAKHLTSVTLELGGKSPTIVDDTADLAAAARNILWAKFTNNGQTCIAPDHVYVHASVKDAFLQHCIAALEDAYGKEAEQAESPFLARIVNERHAERVKVLLDDAKARGARVVTGGQVDTGLRYIAPTLIDDIPDDAKIMSEEIFGPLLPIISFTDLDTVIARINADPKPLALYVWSRKQANIDKIMQQTTSGGACINHCVVQFLHGNLPFGGVNNSGIGSGHGHYGFLAFSHERAVVRGRIMLAKMFYPPYTATTRKLISLFIKTV</sequence>
<feature type="active site" evidence="5">
    <location>
        <position position="261"/>
    </location>
</feature>
<evidence type="ECO:0000256" key="7">
    <source>
        <dbReference type="RuleBase" id="RU003345"/>
    </source>
</evidence>
<dbReference type="EMBL" id="WINI01000004">
    <property type="protein sequence ID" value="MQR00887.1"/>
    <property type="molecule type" value="Genomic_DNA"/>
</dbReference>
<dbReference type="FunFam" id="3.40.309.10:FF:000003">
    <property type="entry name" value="Aldehyde dehydrogenase"/>
    <property type="match status" value="1"/>
</dbReference>
<evidence type="ECO:0000256" key="3">
    <source>
        <dbReference type="ARBA" id="ARBA00023027"/>
    </source>
</evidence>
<feature type="active site" evidence="5 6">
    <location>
        <position position="227"/>
    </location>
</feature>
<proteinExistence type="inferred from homology"/>
<evidence type="ECO:0000256" key="4">
    <source>
        <dbReference type="PIRNR" id="PIRNR036492"/>
    </source>
</evidence>
<dbReference type="InterPro" id="IPR016162">
    <property type="entry name" value="Ald_DH_N"/>
</dbReference>
<reference evidence="9 10" key="1">
    <citation type="submission" date="2019-10" db="EMBL/GenBank/DDBJ databases">
        <title>Glaciimonas soli sp. nov., a psychrophilic bacterium isolated from the forest soil of a high elevation mountain in Taiwan.</title>
        <authorList>
            <person name="Wang L.-T."/>
            <person name="Shieh W.Y."/>
        </authorList>
    </citation>
    <scope>NUCLEOTIDE SEQUENCE [LARGE SCALE GENOMIC DNA]</scope>
    <source>
        <strain evidence="9 10">GS1</strain>
    </source>
</reference>
<dbReference type="AlphaFoldDB" id="A0A843YSB5"/>
<evidence type="ECO:0000313" key="9">
    <source>
        <dbReference type="EMBL" id="MQR00887.1"/>
    </source>
</evidence>
<dbReference type="PIRSF" id="PIRSF036492">
    <property type="entry name" value="ALDH"/>
    <property type="match status" value="1"/>
</dbReference>
<dbReference type="CDD" id="cd07134">
    <property type="entry name" value="ALDH_AlkH-like"/>
    <property type="match status" value="1"/>
</dbReference>
<evidence type="ECO:0000256" key="2">
    <source>
        <dbReference type="ARBA" id="ARBA00023002"/>
    </source>
</evidence>